<accession>A0ACA9KZQ0</accession>
<evidence type="ECO:0000313" key="2">
    <source>
        <dbReference type="Proteomes" id="UP000789860"/>
    </source>
</evidence>
<dbReference type="EMBL" id="CAJVPM010003531">
    <property type="protein sequence ID" value="CAG8502541.1"/>
    <property type="molecule type" value="Genomic_DNA"/>
</dbReference>
<keyword evidence="2" id="KW-1185">Reference proteome</keyword>
<name>A0ACA9KZQ0_9GLOM</name>
<sequence>MKQTLFRSLENILLNSYPNEDEINTYDLTVYESLPNESDTSRELEYNYENNYEDNYEDDNYEDDNYEDNNYEDDNYKDDNSENDNSVNNNSVDNSKNTNSHQSVYLPSLHSGKYILHKTVSPKKQRNKGSKRINCPFLINISKSKSPNCNMIIKLTLICLEHNYTLIPDNAIFTTRYRKLTLEIKDLIKSFTLCNLDISSQVQLLHELFSEAIIIDYDVKNYVYKVHRSYEIQGNDAAKLLQYLEKERTKDPNWYI</sequence>
<reference evidence="1" key="1">
    <citation type="submission" date="2021-06" db="EMBL/GenBank/DDBJ databases">
        <authorList>
            <person name="Kallberg Y."/>
            <person name="Tangrot J."/>
            <person name="Rosling A."/>
        </authorList>
    </citation>
    <scope>NUCLEOTIDE SEQUENCE</scope>
    <source>
        <strain evidence="1">AU212A</strain>
    </source>
</reference>
<evidence type="ECO:0000313" key="1">
    <source>
        <dbReference type="EMBL" id="CAG8502541.1"/>
    </source>
</evidence>
<dbReference type="Proteomes" id="UP000789860">
    <property type="component" value="Unassembled WGS sequence"/>
</dbReference>
<proteinExistence type="predicted"/>
<comment type="caution">
    <text evidence="1">The sequence shown here is derived from an EMBL/GenBank/DDBJ whole genome shotgun (WGS) entry which is preliminary data.</text>
</comment>
<organism evidence="1 2">
    <name type="scientific">Scutellospora calospora</name>
    <dbReference type="NCBI Taxonomy" id="85575"/>
    <lineage>
        <taxon>Eukaryota</taxon>
        <taxon>Fungi</taxon>
        <taxon>Fungi incertae sedis</taxon>
        <taxon>Mucoromycota</taxon>
        <taxon>Glomeromycotina</taxon>
        <taxon>Glomeromycetes</taxon>
        <taxon>Diversisporales</taxon>
        <taxon>Gigasporaceae</taxon>
        <taxon>Scutellospora</taxon>
    </lineage>
</organism>
<gene>
    <name evidence="1" type="ORF">SCALOS_LOCUS3307</name>
</gene>
<protein>
    <submittedName>
        <fullName evidence="1">6708_t:CDS:1</fullName>
    </submittedName>
</protein>